<dbReference type="AlphaFoldDB" id="A0A919F4P7"/>
<evidence type="ECO:0000259" key="15">
    <source>
        <dbReference type="PROSITE" id="PS50109"/>
    </source>
</evidence>
<dbReference type="EMBL" id="BNBA01000002">
    <property type="protein sequence ID" value="GHH47106.1"/>
    <property type="molecule type" value="Genomic_DNA"/>
</dbReference>
<evidence type="ECO:0000256" key="14">
    <source>
        <dbReference type="ARBA" id="ARBA00023136"/>
    </source>
</evidence>
<gene>
    <name evidence="17" type="ORF">GCM10009090_03030</name>
</gene>
<keyword evidence="13" id="KW-0902">Two-component regulatory system</keyword>
<evidence type="ECO:0000256" key="10">
    <source>
        <dbReference type="ARBA" id="ARBA00022777"/>
    </source>
</evidence>
<organism evidence="17 18">
    <name type="scientific">Xanthomonas boreopolis</name>
    <dbReference type="NCBI Taxonomy" id="86183"/>
    <lineage>
        <taxon>Bacteria</taxon>
        <taxon>Pseudomonadati</taxon>
        <taxon>Pseudomonadota</taxon>
        <taxon>Gammaproteobacteria</taxon>
        <taxon>Lysobacterales</taxon>
        <taxon>Lysobacteraceae</taxon>
        <taxon>Xanthomonas</taxon>
    </lineage>
</organism>
<dbReference type="PROSITE" id="PS50109">
    <property type="entry name" value="HIS_KIN"/>
    <property type="match status" value="1"/>
</dbReference>
<evidence type="ECO:0000259" key="16">
    <source>
        <dbReference type="PROSITE" id="PS50885"/>
    </source>
</evidence>
<accession>A0A919F4P7</accession>
<dbReference type="CDD" id="cd00075">
    <property type="entry name" value="HATPase"/>
    <property type="match status" value="1"/>
</dbReference>
<evidence type="ECO:0000256" key="12">
    <source>
        <dbReference type="ARBA" id="ARBA00022989"/>
    </source>
</evidence>
<evidence type="ECO:0000256" key="8">
    <source>
        <dbReference type="ARBA" id="ARBA00022692"/>
    </source>
</evidence>
<dbReference type="InterPro" id="IPR004358">
    <property type="entry name" value="Sig_transdc_His_kin-like_C"/>
</dbReference>
<comment type="catalytic activity">
    <reaction evidence="1">
        <text>ATP + protein L-histidine = ADP + protein N-phospho-L-histidine.</text>
        <dbReference type="EC" id="2.7.13.3"/>
    </reaction>
</comment>
<dbReference type="Gene3D" id="1.10.287.130">
    <property type="match status" value="1"/>
</dbReference>
<protein>
    <recommendedName>
        <fullName evidence="3">histidine kinase</fullName>
        <ecNumber evidence="3">2.7.13.3</ecNumber>
    </recommendedName>
</protein>
<dbReference type="Gene3D" id="3.30.565.10">
    <property type="entry name" value="Histidine kinase-like ATPase, C-terminal domain"/>
    <property type="match status" value="1"/>
</dbReference>
<dbReference type="InterPro" id="IPR050980">
    <property type="entry name" value="2C_sensor_his_kinase"/>
</dbReference>
<proteinExistence type="predicted"/>
<sequence>MTGAKPRRRLSIFARTFLVLAIALVLAQGVGVGLILMRTPIFATPVHPPEILALLSTRMPAANADLQVRTQSSPPEAPAGHHRDHFIERLIAHWLGMDVKSVRFYREGRPPAFLSVVQEDGDRAPMAPPRIDSRGEAGDDFLPHGRPFEDPPLYDIKGIPDEPWHEMPVPGFSPSSPLLAGFTAAAQQPDGTWRVVTAPGRQLSGAFKFQVAALFCCGLLLMLPLAWRFSRALSAPIRRFSEAADQLGRNPDAPPLERSGPAELVQAADSFNAMQARLNRMMHERTQMVAAIAHDLRTPLARLAFRMEAAPEALREKTLADIDEMKAMISAALDFIKNDARRGQRSRVDFQLLVESVVDNLADTGADARLVPGDSVDVEGDPLALRRMVTNLVENALKYGKRARVQVHRNGDQCLLWVDDDGPGIDPAQREHLLLPFVRGESSRNRDTGGIGLGLAVANSIVLAHGGQIDLDNRPEGGLRVTVQLPCHEA</sequence>
<dbReference type="InterPro" id="IPR003594">
    <property type="entry name" value="HATPase_dom"/>
</dbReference>
<comment type="caution">
    <text evidence="17">The sequence shown here is derived from an EMBL/GenBank/DDBJ whole genome shotgun (WGS) entry which is preliminary data.</text>
</comment>
<dbReference type="RefSeq" id="WP_434028412.1">
    <property type="nucleotide sequence ID" value="NZ_BNBA01000002.1"/>
</dbReference>
<feature type="domain" description="Histidine kinase" evidence="15">
    <location>
        <begin position="291"/>
        <end position="489"/>
    </location>
</feature>
<dbReference type="InterPro" id="IPR003661">
    <property type="entry name" value="HisK_dim/P_dom"/>
</dbReference>
<keyword evidence="7" id="KW-0808">Transferase</keyword>
<dbReference type="FunFam" id="3.30.565.10:FF:000011">
    <property type="entry name" value="Sensor histidine kinase CpxA"/>
    <property type="match status" value="1"/>
</dbReference>
<dbReference type="EC" id="2.7.13.3" evidence="3"/>
<evidence type="ECO:0000256" key="3">
    <source>
        <dbReference type="ARBA" id="ARBA00012438"/>
    </source>
</evidence>
<keyword evidence="9" id="KW-0547">Nucleotide-binding</keyword>
<dbReference type="GO" id="GO:0005524">
    <property type="term" value="F:ATP binding"/>
    <property type="evidence" value="ECO:0007669"/>
    <property type="project" value="UniProtKB-KW"/>
</dbReference>
<dbReference type="GO" id="GO:0000155">
    <property type="term" value="F:phosphorelay sensor kinase activity"/>
    <property type="evidence" value="ECO:0007669"/>
    <property type="project" value="InterPro"/>
</dbReference>
<dbReference type="InterPro" id="IPR003660">
    <property type="entry name" value="HAMP_dom"/>
</dbReference>
<dbReference type="CDD" id="cd06225">
    <property type="entry name" value="HAMP"/>
    <property type="match status" value="1"/>
</dbReference>
<keyword evidence="18" id="KW-1185">Reference proteome</keyword>
<dbReference type="SUPFAM" id="SSF47384">
    <property type="entry name" value="Homodimeric domain of signal transducing histidine kinase"/>
    <property type="match status" value="1"/>
</dbReference>
<reference evidence="17" key="1">
    <citation type="journal article" date="2014" name="Int. J. Syst. Evol. Microbiol.">
        <title>Complete genome sequence of Corynebacterium casei LMG S-19264T (=DSM 44701T), isolated from a smear-ripened cheese.</title>
        <authorList>
            <consortium name="US DOE Joint Genome Institute (JGI-PGF)"/>
            <person name="Walter F."/>
            <person name="Albersmeier A."/>
            <person name="Kalinowski J."/>
            <person name="Ruckert C."/>
        </authorList>
    </citation>
    <scope>NUCLEOTIDE SEQUENCE</scope>
    <source>
        <strain evidence="17">JCM 13306</strain>
    </source>
</reference>
<name>A0A919F4P7_9XANT</name>
<dbReference type="GO" id="GO:0005886">
    <property type="term" value="C:plasma membrane"/>
    <property type="evidence" value="ECO:0007669"/>
    <property type="project" value="UniProtKB-SubCell"/>
</dbReference>
<dbReference type="PANTHER" id="PTHR44936:SF5">
    <property type="entry name" value="SENSOR HISTIDINE KINASE ENVZ"/>
    <property type="match status" value="1"/>
</dbReference>
<dbReference type="PROSITE" id="PS50885">
    <property type="entry name" value="HAMP"/>
    <property type="match status" value="1"/>
</dbReference>
<evidence type="ECO:0000256" key="6">
    <source>
        <dbReference type="ARBA" id="ARBA00022553"/>
    </source>
</evidence>
<dbReference type="Pfam" id="PF00672">
    <property type="entry name" value="HAMP"/>
    <property type="match status" value="1"/>
</dbReference>
<evidence type="ECO:0000256" key="4">
    <source>
        <dbReference type="ARBA" id="ARBA00022475"/>
    </source>
</evidence>
<keyword evidence="8" id="KW-0812">Transmembrane</keyword>
<keyword evidence="10 17" id="KW-0418">Kinase</keyword>
<dbReference type="SUPFAM" id="SSF55874">
    <property type="entry name" value="ATPase domain of HSP90 chaperone/DNA topoisomerase II/histidine kinase"/>
    <property type="match status" value="1"/>
</dbReference>
<evidence type="ECO:0000256" key="9">
    <source>
        <dbReference type="ARBA" id="ARBA00022741"/>
    </source>
</evidence>
<dbReference type="InterPro" id="IPR036890">
    <property type="entry name" value="HATPase_C_sf"/>
</dbReference>
<comment type="subcellular location">
    <subcellularLocation>
        <location evidence="2">Cell inner membrane</location>
        <topology evidence="2">Multi-pass membrane protein</topology>
    </subcellularLocation>
</comment>
<evidence type="ECO:0000256" key="13">
    <source>
        <dbReference type="ARBA" id="ARBA00023012"/>
    </source>
</evidence>
<dbReference type="InterPro" id="IPR005467">
    <property type="entry name" value="His_kinase_dom"/>
</dbReference>
<keyword evidence="11" id="KW-0067">ATP-binding</keyword>
<evidence type="ECO:0000256" key="5">
    <source>
        <dbReference type="ARBA" id="ARBA00022519"/>
    </source>
</evidence>
<evidence type="ECO:0000256" key="7">
    <source>
        <dbReference type="ARBA" id="ARBA00022679"/>
    </source>
</evidence>
<evidence type="ECO:0000256" key="11">
    <source>
        <dbReference type="ARBA" id="ARBA00022840"/>
    </source>
</evidence>
<keyword evidence="14" id="KW-0472">Membrane</keyword>
<dbReference type="SMART" id="SM00304">
    <property type="entry name" value="HAMP"/>
    <property type="match status" value="1"/>
</dbReference>
<reference evidence="17" key="2">
    <citation type="submission" date="2020-09" db="EMBL/GenBank/DDBJ databases">
        <authorList>
            <person name="Sun Q."/>
            <person name="Ohkuma M."/>
        </authorList>
    </citation>
    <scope>NUCLEOTIDE SEQUENCE</scope>
    <source>
        <strain evidence="17">JCM 13306</strain>
    </source>
</reference>
<dbReference type="SMART" id="SM00388">
    <property type="entry name" value="HisKA"/>
    <property type="match status" value="1"/>
</dbReference>
<keyword evidence="6" id="KW-0597">Phosphoprotein</keyword>
<dbReference type="PRINTS" id="PR00344">
    <property type="entry name" value="BCTRLSENSOR"/>
</dbReference>
<keyword evidence="4" id="KW-1003">Cell membrane</keyword>
<evidence type="ECO:0000313" key="18">
    <source>
        <dbReference type="Proteomes" id="UP000623958"/>
    </source>
</evidence>
<dbReference type="SMART" id="SM00387">
    <property type="entry name" value="HATPase_c"/>
    <property type="match status" value="1"/>
</dbReference>
<evidence type="ECO:0000313" key="17">
    <source>
        <dbReference type="EMBL" id="GHH47106.1"/>
    </source>
</evidence>
<dbReference type="PANTHER" id="PTHR44936">
    <property type="entry name" value="SENSOR PROTEIN CREC"/>
    <property type="match status" value="1"/>
</dbReference>
<dbReference type="InterPro" id="IPR036097">
    <property type="entry name" value="HisK_dim/P_sf"/>
</dbReference>
<dbReference type="Pfam" id="PF02518">
    <property type="entry name" value="HATPase_c"/>
    <property type="match status" value="1"/>
</dbReference>
<evidence type="ECO:0000256" key="2">
    <source>
        <dbReference type="ARBA" id="ARBA00004429"/>
    </source>
</evidence>
<feature type="domain" description="HAMP" evidence="16">
    <location>
        <begin position="231"/>
        <end position="283"/>
    </location>
</feature>
<dbReference type="Proteomes" id="UP000623958">
    <property type="component" value="Unassembled WGS sequence"/>
</dbReference>
<evidence type="ECO:0000256" key="1">
    <source>
        <dbReference type="ARBA" id="ARBA00000085"/>
    </source>
</evidence>
<keyword evidence="12" id="KW-1133">Transmembrane helix</keyword>
<keyword evidence="5" id="KW-0997">Cell inner membrane</keyword>
<dbReference type="CDD" id="cd00082">
    <property type="entry name" value="HisKA"/>
    <property type="match status" value="1"/>
</dbReference>